<dbReference type="Proteomes" id="UP000015104">
    <property type="component" value="Unassembled WGS sequence"/>
</dbReference>
<keyword evidence="1" id="KW-0732">Signal</keyword>
<proteinExistence type="predicted"/>
<dbReference type="HOGENOM" id="CLU_080822_0_0_1"/>
<sequence>MNFQFYIFMLFSVFSSISSDDDGDEILPGFGEFNGTIRLTDFDRFFGTEDFESKDYRFSFKSRLPYWIGYKLLEQQIVIRTFPTEINEFKENTDYTKNISLEMETSCGSSKSAFDKTDVVTLTLMEKQNNGSVFVQTIQVDPLSVDFYSPKLSRKQFKMLAEDEIKKRKEFCDFMCKLHKGYTFNAPGVLEICPDSCWTCPAKIEDKSFAEMEKFVKIMKYLQLFKYRSETCNIRHGYSDTTGIVELDKETVSSFPKLNAYHYFVASFVDTKSQKNATIVLKDYKII</sequence>
<dbReference type="EMBL" id="CAEY01001890">
    <property type="status" value="NOT_ANNOTATED_CDS"/>
    <property type="molecule type" value="Genomic_DNA"/>
</dbReference>
<reference evidence="3" key="1">
    <citation type="submission" date="2011-08" db="EMBL/GenBank/DDBJ databases">
        <authorList>
            <person name="Rombauts S."/>
        </authorList>
    </citation>
    <scope>NUCLEOTIDE SEQUENCE</scope>
    <source>
        <strain evidence="3">London</strain>
    </source>
</reference>
<organism evidence="2 3">
    <name type="scientific">Tetranychus urticae</name>
    <name type="common">Two-spotted spider mite</name>
    <dbReference type="NCBI Taxonomy" id="32264"/>
    <lineage>
        <taxon>Eukaryota</taxon>
        <taxon>Metazoa</taxon>
        <taxon>Ecdysozoa</taxon>
        <taxon>Arthropoda</taxon>
        <taxon>Chelicerata</taxon>
        <taxon>Arachnida</taxon>
        <taxon>Acari</taxon>
        <taxon>Acariformes</taxon>
        <taxon>Trombidiformes</taxon>
        <taxon>Prostigmata</taxon>
        <taxon>Eleutherengona</taxon>
        <taxon>Raphignathae</taxon>
        <taxon>Tetranychoidea</taxon>
        <taxon>Tetranychidae</taxon>
        <taxon>Tetranychus</taxon>
    </lineage>
</organism>
<feature type="chain" id="PRO_5004581122" evidence="1">
    <location>
        <begin position="20"/>
        <end position="287"/>
    </location>
</feature>
<dbReference type="EnsemblMetazoa" id="tetur07g04110.1">
    <property type="protein sequence ID" value="tetur07g04110.1"/>
    <property type="gene ID" value="tetur07g04110"/>
</dbReference>
<name>T1K992_TETUR</name>
<reference evidence="2" key="2">
    <citation type="submission" date="2015-06" db="UniProtKB">
        <authorList>
            <consortium name="EnsemblMetazoa"/>
        </authorList>
    </citation>
    <scope>IDENTIFICATION</scope>
</reference>
<evidence type="ECO:0000313" key="3">
    <source>
        <dbReference type="Proteomes" id="UP000015104"/>
    </source>
</evidence>
<accession>T1K992</accession>
<keyword evidence="3" id="KW-1185">Reference proteome</keyword>
<feature type="signal peptide" evidence="1">
    <location>
        <begin position="1"/>
        <end position="19"/>
    </location>
</feature>
<protein>
    <submittedName>
        <fullName evidence="2">Uncharacterized protein</fullName>
    </submittedName>
</protein>
<dbReference type="AlphaFoldDB" id="T1K992"/>
<evidence type="ECO:0000313" key="2">
    <source>
        <dbReference type="EnsemblMetazoa" id="tetur07g04110.1"/>
    </source>
</evidence>
<evidence type="ECO:0000256" key="1">
    <source>
        <dbReference type="SAM" id="SignalP"/>
    </source>
</evidence>